<proteinExistence type="predicted"/>
<accession>A0ABR1LK76</accession>
<dbReference type="EMBL" id="JBBPEH010000009">
    <property type="protein sequence ID" value="KAK7534167.1"/>
    <property type="molecule type" value="Genomic_DNA"/>
</dbReference>
<evidence type="ECO:0000313" key="3">
    <source>
        <dbReference type="Proteomes" id="UP001360953"/>
    </source>
</evidence>
<feature type="compositionally biased region" description="Polar residues" evidence="1">
    <location>
        <begin position="167"/>
        <end position="189"/>
    </location>
</feature>
<comment type="caution">
    <text evidence="2">The sequence shown here is derived from an EMBL/GenBank/DDBJ whole genome shotgun (WGS) entry which is preliminary data.</text>
</comment>
<protein>
    <submittedName>
        <fullName evidence="2">Uncharacterized protein</fullName>
    </submittedName>
</protein>
<dbReference type="Proteomes" id="UP001360953">
    <property type="component" value="Unassembled WGS sequence"/>
</dbReference>
<keyword evidence="3" id="KW-1185">Reference proteome</keyword>
<dbReference type="RefSeq" id="XP_066653206.1">
    <property type="nucleotide sequence ID" value="XM_066796538.1"/>
</dbReference>
<dbReference type="GeneID" id="92029444"/>
<sequence>MAAHTPSPTPSRRIISYPGSCAVDFLHGHGRTAGRSVCLCLTIEAPTPAADPSHPFGALWGCLALADLPPCAVGLWRRAGLHSLLPFVGASRCLFSKSWLGDVAAAADSIANIVLALKSHYRAKLGAEIRGTRWMSRYDREHSSSTWCGLRLFHQVLVGKLSKDSTSRPQATPSFSGKTEWSSPLTSSSTHRRLPANERKEATSAETGKWQTIPADCSN</sequence>
<reference evidence="2 3" key="1">
    <citation type="submission" date="2024-04" db="EMBL/GenBank/DDBJ databases">
        <title>Phyllosticta paracitricarpa is synonymous to the EU quarantine fungus P. citricarpa based on phylogenomic analyses.</title>
        <authorList>
            <consortium name="Lawrence Berkeley National Laboratory"/>
            <person name="Van ingen-buijs V.A."/>
            <person name="Van westerhoven A.C."/>
            <person name="Haridas S."/>
            <person name="Skiadas P."/>
            <person name="Martin F."/>
            <person name="Groenewald J.Z."/>
            <person name="Crous P.W."/>
            <person name="Seidl M.F."/>
        </authorList>
    </citation>
    <scope>NUCLEOTIDE SEQUENCE [LARGE SCALE GENOMIC DNA]</scope>
    <source>
        <strain evidence="2 3">CPC 17464</strain>
    </source>
</reference>
<evidence type="ECO:0000313" key="2">
    <source>
        <dbReference type="EMBL" id="KAK7534167.1"/>
    </source>
</evidence>
<name>A0ABR1LK76_9PEZI</name>
<gene>
    <name evidence="2" type="ORF">J3D65DRAFT_476076</name>
</gene>
<organism evidence="2 3">
    <name type="scientific">Phyllosticta citribraziliensis</name>
    <dbReference type="NCBI Taxonomy" id="989973"/>
    <lineage>
        <taxon>Eukaryota</taxon>
        <taxon>Fungi</taxon>
        <taxon>Dikarya</taxon>
        <taxon>Ascomycota</taxon>
        <taxon>Pezizomycotina</taxon>
        <taxon>Dothideomycetes</taxon>
        <taxon>Dothideomycetes incertae sedis</taxon>
        <taxon>Botryosphaeriales</taxon>
        <taxon>Phyllostictaceae</taxon>
        <taxon>Phyllosticta</taxon>
    </lineage>
</organism>
<evidence type="ECO:0000256" key="1">
    <source>
        <dbReference type="SAM" id="MobiDB-lite"/>
    </source>
</evidence>
<feature type="region of interest" description="Disordered" evidence="1">
    <location>
        <begin position="164"/>
        <end position="219"/>
    </location>
</feature>